<proteinExistence type="predicted"/>
<comment type="caution">
    <text evidence="2">The sequence shown here is derived from an EMBL/GenBank/DDBJ whole genome shotgun (WGS) entry which is preliminary data.</text>
</comment>
<reference evidence="2" key="2">
    <citation type="submission" date="2023-02" db="EMBL/GenBank/DDBJ databases">
        <authorList>
            <consortium name="DOE Joint Genome Institute"/>
            <person name="Mondo S.J."/>
            <person name="Chang Y."/>
            <person name="Wang Y."/>
            <person name="Ahrendt S."/>
            <person name="Andreopoulos W."/>
            <person name="Barry K."/>
            <person name="Beard J."/>
            <person name="Benny G.L."/>
            <person name="Blankenship S."/>
            <person name="Bonito G."/>
            <person name="Cuomo C."/>
            <person name="Desiro A."/>
            <person name="Gervers K.A."/>
            <person name="Hundley H."/>
            <person name="Kuo A."/>
            <person name="LaButti K."/>
            <person name="Lang B.F."/>
            <person name="Lipzen A."/>
            <person name="O'Donnell K."/>
            <person name="Pangilinan J."/>
            <person name="Reynolds N."/>
            <person name="Sandor L."/>
            <person name="Smith M.W."/>
            <person name="Tsang A."/>
            <person name="Grigoriev I.V."/>
            <person name="Stajich J.E."/>
            <person name="Spatafora J.W."/>
        </authorList>
    </citation>
    <scope>NUCLEOTIDE SEQUENCE</scope>
    <source>
        <strain evidence="2">RSA 2281</strain>
    </source>
</reference>
<gene>
    <name evidence="2" type="ORF">BDA99DRAFT_344460</name>
</gene>
<dbReference type="Gene3D" id="1.10.540.10">
    <property type="entry name" value="Acyl-CoA dehydrogenase/oxidase, N-terminal domain"/>
    <property type="match status" value="1"/>
</dbReference>
<dbReference type="Proteomes" id="UP001209540">
    <property type="component" value="Unassembled WGS sequence"/>
</dbReference>
<keyword evidence="3" id="KW-1185">Reference proteome</keyword>
<feature type="domain" description="Acyl-coenzyme A oxidase N-terminal" evidence="1">
    <location>
        <begin position="30"/>
        <end position="116"/>
    </location>
</feature>
<dbReference type="GO" id="GO:0016627">
    <property type="term" value="F:oxidoreductase activity, acting on the CH-CH group of donors"/>
    <property type="evidence" value="ECO:0007669"/>
    <property type="project" value="InterPro"/>
</dbReference>
<organism evidence="2 3">
    <name type="scientific">Phascolomyces articulosus</name>
    <dbReference type="NCBI Taxonomy" id="60185"/>
    <lineage>
        <taxon>Eukaryota</taxon>
        <taxon>Fungi</taxon>
        <taxon>Fungi incertae sedis</taxon>
        <taxon>Mucoromycota</taxon>
        <taxon>Mucoromycotina</taxon>
        <taxon>Mucoromycetes</taxon>
        <taxon>Mucorales</taxon>
        <taxon>Lichtheimiaceae</taxon>
        <taxon>Phascolomyces</taxon>
    </lineage>
</organism>
<dbReference type="InterPro" id="IPR029320">
    <property type="entry name" value="Acyl-CoA_ox_N"/>
</dbReference>
<dbReference type="GO" id="GO:0050660">
    <property type="term" value="F:flavin adenine dinucleotide binding"/>
    <property type="evidence" value="ECO:0007669"/>
    <property type="project" value="InterPro"/>
</dbReference>
<evidence type="ECO:0000259" key="1">
    <source>
        <dbReference type="Pfam" id="PF14749"/>
    </source>
</evidence>
<dbReference type="Pfam" id="PF14749">
    <property type="entry name" value="Acyl-CoA_ox_N"/>
    <property type="match status" value="1"/>
</dbReference>
<dbReference type="AlphaFoldDB" id="A0AAD5KEL8"/>
<sequence length="129" mass="15045">MAVRFPRHLKPIEPQGTQLLAQEREKATFDPKALMVTLYGEEYLKKRDEILNILENDPVLGDKTHRYYTGRDVRFNKALAAGKRFIELIKKHNWTREEFGIADFLFDESGPIFGFHLVPFASQYVYANP</sequence>
<dbReference type="EMBL" id="JAIXMP010000008">
    <property type="protein sequence ID" value="KAI9269174.1"/>
    <property type="molecule type" value="Genomic_DNA"/>
</dbReference>
<dbReference type="InterPro" id="IPR037069">
    <property type="entry name" value="AcylCoA_DH/ox_N_sf"/>
</dbReference>
<accession>A0AAD5KEL8</accession>
<reference evidence="2" key="1">
    <citation type="journal article" date="2022" name="IScience">
        <title>Evolution of zygomycete secretomes and the origins of terrestrial fungal ecologies.</title>
        <authorList>
            <person name="Chang Y."/>
            <person name="Wang Y."/>
            <person name="Mondo S."/>
            <person name="Ahrendt S."/>
            <person name="Andreopoulos W."/>
            <person name="Barry K."/>
            <person name="Beard J."/>
            <person name="Benny G.L."/>
            <person name="Blankenship S."/>
            <person name="Bonito G."/>
            <person name="Cuomo C."/>
            <person name="Desiro A."/>
            <person name="Gervers K.A."/>
            <person name="Hundley H."/>
            <person name="Kuo A."/>
            <person name="LaButti K."/>
            <person name="Lang B.F."/>
            <person name="Lipzen A."/>
            <person name="O'Donnell K."/>
            <person name="Pangilinan J."/>
            <person name="Reynolds N."/>
            <person name="Sandor L."/>
            <person name="Smith M.E."/>
            <person name="Tsang A."/>
            <person name="Grigoriev I.V."/>
            <person name="Stajich J.E."/>
            <person name="Spatafora J.W."/>
        </authorList>
    </citation>
    <scope>NUCLEOTIDE SEQUENCE</scope>
    <source>
        <strain evidence="2">RSA 2281</strain>
    </source>
</reference>
<evidence type="ECO:0000313" key="2">
    <source>
        <dbReference type="EMBL" id="KAI9269174.1"/>
    </source>
</evidence>
<protein>
    <recommendedName>
        <fullName evidence="1">Acyl-coenzyme A oxidase N-terminal domain-containing protein</fullName>
    </recommendedName>
</protein>
<evidence type="ECO:0000313" key="3">
    <source>
        <dbReference type="Proteomes" id="UP001209540"/>
    </source>
</evidence>
<name>A0AAD5KEL8_9FUNG</name>